<evidence type="ECO:0000313" key="3">
    <source>
        <dbReference type="EMBL" id="MBA5246745.1"/>
    </source>
</evidence>
<evidence type="ECO:0000313" key="6">
    <source>
        <dbReference type="Proteomes" id="UP000539710"/>
    </source>
</evidence>
<dbReference type="EMBL" id="CP059472">
    <property type="protein sequence ID" value="QMS97906.1"/>
    <property type="molecule type" value="Genomic_DNA"/>
</dbReference>
<dbReference type="EMBL" id="JACEUX010000002">
    <property type="protein sequence ID" value="MBA5246745.1"/>
    <property type="molecule type" value="Genomic_DNA"/>
</dbReference>
<dbReference type="Proteomes" id="UP000539710">
    <property type="component" value="Unassembled WGS sequence"/>
</dbReference>
<keyword evidence="6" id="KW-1185">Reference proteome</keyword>
<organism evidence="4 5">
    <name type="scientific">Marnyiella aurantia</name>
    <dbReference type="NCBI Taxonomy" id="2758037"/>
    <lineage>
        <taxon>Bacteria</taxon>
        <taxon>Pseudomonadati</taxon>
        <taxon>Bacteroidota</taxon>
        <taxon>Flavobacteriia</taxon>
        <taxon>Flavobacteriales</taxon>
        <taxon>Weeksellaceae</taxon>
        <taxon>Marnyiella</taxon>
    </lineage>
</organism>
<reference evidence="6" key="2">
    <citation type="submission" date="2020-07" db="EMBL/GenBank/DDBJ databases">
        <title>Flavobacterium sp. xlx-214.</title>
        <authorList>
            <person name="Yang C."/>
        </authorList>
    </citation>
    <scope>NUCLEOTIDE SEQUENCE [LARGE SCALE GENOMIC DNA]</scope>
    <source>
        <strain evidence="6">CX-624</strain>
    </source>
</reference>
<feature type="compositionally biased region" description="Polar residues" evidence="1">
    <location>
        <begin position="201"/>
        <end position="214"/>
    </location>
</feature>
<evidence type="ECO:0008006" key="7">
    <source>
        <dbReference type="Google" id="ProtNLM"/>
    </source>
</evidence>
<reference evidence="3" key="3">
    <citation type="submission" date="2020-07" db="EMBL/GenBank/DDBJ databases">
        <authorList>
            <person name="Yang C."/>
        </authorList>
    </citation>
    <scope>NUCLEOTIDE SEQUENCE</scope>
    <source>
        <strain evidence="3">Cx-624</strain>
    </source>
</reference>
<accession>A0A7D7QXG1</accession>
<name>A0A7D7QXG1_9FLAO</name>
<feature type="compositionally biased region" description="Low complexity" evidence="1">
    <location>
        <begin position="261"/>
        <end position="271"/>
    </location>
</feature>
<feature type="compositionally biased region" description="Low complexity" evidence="1">
    <location>
        <begin position="316"/>
        <end position="340"/>
    </location>
</feature>
<sequence>MKKLLLGLAMTVGTLSFAQYQSTSFGNGGYGNYDGYNNSYNNDNYYFPDEYYYDFPKDYYAENYYQSYYNDYRNSIVMINWNDFFRRHRLSSWQVQQIMMLNDMYSSYASWNSYYRYNPDRWYFDRFYSLQQIMGPQIFIVYQNNYYNGYHPISYFQNYRQEYYVPRYRVTPRYRNVNINIYRLDRNRFVEKHGNKYGWSETRNPHNSAGVRQTTGRRDGTGIQSQPVRNNPALRNGSQRAESSVAPRTASPATGVRNTSAQPAAAPRGAANGSIQGQRTPTRAMSPVTEGTSGGSRNIPAQASPSVRNSSGNGQRGASPSPSASSGSRGQNSSVRGGSR</sequence>
<feature type="region of interest" description="Disordered" evidence="1">
    <location>
        <begin position="196"/>
        <end position="340"/>
    </location>
</feature>
<evidence type="ECO:0000313" key="5">
    <source>
        <dbReference type="Proteomes" id="UP000515349"/>
    </source>
</evidence>
<keyword evidence="2" id="KW-0732">Signal</keyword>
<gene>
    <name evidence="4" type="ORF">H1R16_09285</name>
    <name evidence="3" type="ORF">H2507_06155</name>
</gene>
<evidence type="ECO:0000256" key="1">
    <source>
        <dbReference type="SAM" id="MobiDB-lite"/>
    </source>
</evidence>
<dbReference type="Proteomes" id="UP000515349">
    <property type="component" value="Chromosome"/>
</dbReference>
<dbReference type="AlphaFoldDB" id="A0A7D7QXG1"/>
<proteinExistence type="predicted"/>
<dbReference type="KEGG" id="cbau:H1R16_09285"/>
<reference evidence="4 5" key="1">
    <citation type="submission" date="2020-07" db="EMBL/GenBank/DDBJ databases">
        <title>Chryseobacterium sp.cx-624.</title>
        <authorList>
            <person name="Yang C."/>
        </authorList>
    </citation>
    <scope>NUCLEOTIDE SEQUENCE [LARGE SCALE GENOMIC DNA]</scope>
    <source>
        <strain evidence="4">Cx-624</strain>
        <strain evidence="5">cx-624</strain>
    </source>
</reference>
<feature type="chain" id="PRO_5044656353" description="DUF3300 domain-containing protein" evidence="2">
    <location>
        <begin position="19"/>
        <end position="340"/>
    </location>
</feature>
<dbReference type="RefSeq" id="WP_181886865.1">
    <property type="nucleotide sequence ID" value="NZ_CP059472.1"/>
</dbReference>
<evidence type="ECO:0000256" key="2">
    <source>
        <dbReference type="SAM" id="SignalP"/>
    </source>
</evidence>
<feature type="signal peptide" evidence="2">
    <location>
        <begin position="1"/>
        <end position="18"/>
    </location>
</feature>
<feature type="compositionally biased region" description="Polar residues" evidence="1">
    <location>
        <begin position="273"/>
        <end position="313"/>
    </location>
</feature>
<protein>
    <recommendedName>
        <fullName evidence="7">DUF3300 domain-containing protein</fullName>
    </recommendedName>
</protein>
<evidence type="ECO:0000313" key="4">
    <source>
        <dbReference type="EMBL" id="QMS97906.1"/>
    </source>
</evidence>